<dbReference type="GO" id="GO:0051607">
    <property type="term" value="P:defense response to virus"/>
    <property type="evidence" value="ECO:0007669"/>
    <property type="project" value="UniProtKB-UniRule"/>
</dbReference>
<dbReference type="HOGENOM" id="CLU_055263_1_0_14"/>
<accession>V5RI93</accession>
<evidence type="ECO:0000256" key="3">
    <source>
        <dbReference type="ARBA" id="ARBA00022759"/>
    </source>
</evidence>
<dbReference type="Gene3D" id="1.20.120.920">
    <property type="entry name" value="CRISPR-associated endonuclease Cas1, C-terminal domain"/>
    <property type="match status" value="1"/>
</dbReference>
<dbReference type="GO" id="GO:0003677">
    <property type="term" value="F:DNA binding"/>
    <property type="evidence" value="ECO:0007669"/>
    <property type="project" value="UniProtKB-KW"/>
</dbReference>
<keyword evidence="1 10" id="KW-0540">Nuclease</keyword>
<keyword evidence="2 10" id="KW-0479">Metal-binding</keyword>
<dbReference type="PANTHER" id="PTHR34353">
    <property type="entry name" value="CRISPR-ASSOCIATED ENDONUCLEASE CAS1 1"/>
    <property type="match status" value="1"/>
</dbReference>
<dbReference type="Pfam" id="PF01867">
    <property type="entry name" value="Cas_Cas1"/>
    <property type="match status" value="1"/>
</dbReference>
<sequence>MSWKTIIINKYDKLSLKNNLLKIENTKQESDKSLTFSLSDINCVILENNYTLISTQLISKLLDNNVFLVVCNDSYEPNGIMLSYHNHWKPLAIIEKQISINSEYKKIIWKQIIEKKIENSLNVMVMIGCSDRSIEMVSNFQKTVKLNDTTNREGLAAKVFFRELYGSNFIRFSDDIINKTLNYGYTILASAISRTLVKYGLLCFLGIFHIGKTNNWNLSYDLLEPFRPLVDLWVIKNLDGLEGENISYNKRLELINLLNQFVSVDGKFQTITNAIDIMVRSYVTVLKTTSSLKLKLPTIIYYEEKVDDIYEYE</sequence>
<dbReference type="HAMAP" id="MF_01470">
    <property type="entry name" value="Cas1"/>
    <property type="match status" value="1"/>
</dbReference>
<keyword evidence="6 10" id="KW-0051">Antiviral defense</keyword>
<reference evidence="11 12" key="1">
    <citation type="journal article" date="2014" name="Genome Announc.">
        <title>Complete Genome Sequence of Spiroplasma apis B31T (ATCC 33834), a Bacterium Associated with May Disease of Honeybees (Apis mellifera).</title>
        <authorList>
            <person name="Ku C."/>
            <person name="Lo W.S."/>
            <person name="Chen L.L."/>
            <person name="Kuo C.H."/>
        </authorList>
    </citation>
    <scope>NUCLEOTIDE SEQUENCE [LARGE SCALE GENOMIC DNA]</scope>
    <source>
        <strain evidence="11">B31</strain>
    </source>
</reference>
<dbReference type="InterPro" id="IPR002729">
    <property type="entry name" value="CRISPR-assoc_Cas1"/>
</dbReference>
<keyword evidence="7 10" id="KW-0238">DNA-binding</keyword>
<dbReference type="GO" id="GO:0016787">
    <property type="term" value="F:hydrolase activity"/>
    <property type="evidence" value="ECO:0007669"/>
    <property type="project" value="UniProtKB-KW"/>
</dbReference>
<dbReference type="InterPro" id="IPR019855">
    <property type="entry name" value="CRISPR-assoc_Cas1_NMENI"/>
</dbReference>
<dbReference type="GO" id="GO:0046872">
    <property type="term" value="F:metal ion binding"/>
    <property type="evidence" value="ECO:0007669"/>
    <property type="project" value="UniProtKB-UniRule"/>
</dbReference>
<evidence type="ECO:0000256" key="9">
    <source>
        <dbReference type="ARBA" id="ARBA00038592"/>
    </source>
</evidence>
<evidence type="ECO:0000256" key="4">
    <source>
        <dbReference type="ARBA" id="ARBA00022801"/>
    </source>
</evidence>
<evidence type="ECO:0000256" key="5">
    <source>
        <dbReference type="ARBA" id="ARBA00022842"/>
    </source>
</evidence>
<evidence type="ECO:0000256" key="1">
    <source>
        <dbReference type="ARBA" id="ARBA00022722"/>
    </source>
</evidence>
<dbReference type="GO" id="GO:0004520">
    <property type="term" value="F:DNA endonuclease activity"/>
    <property type="evidence" value="ECO:0007669"/>
    <property type="project" value="InterPro"/>
</dbReference>
<evidence type="ECO:0000256" key="6">
    <source>
        <dbReference type="ARBA" id="ARBA00023118"/>
    </source>
</evidence>
<dbReference type="RefSeq" id="WP_023789211.1">
    <property type="nucleotide sequence ID" value="NC_022998.1"/>
</dbReference>
<dbReference type="EC" id="3.1.-.-" evidence="10"/>
<keyword evidence="4 10" id="KW-0378">Hydrolase</keyword>
<keyword evidence="12" id="KW-1185">Reference proteome</keyword>
<dbReference type="InterPro" id="IPR042206">
    <property type="entry name" value="CRISPR-assoc_Cas1_C"/>
</dbReference>
<dbReference type="KEGG" id="sapi:SAPIS_v1c04280"/>
<comment type="cofactor">
    <cofactor evidence="10">
        <name>Mg(2+)</name>
        <dbReference type="ChEBI" id="CHEBI:18420"/>
    </cofactor>
    <cofactor evidence="10">
        <name>Mn(2+)</name>
        <dbReference type="ChEBI" id="CHEBI:29035"/>
    </cofactor>
</comment>
<gene>
    <name evidence="10 11" type="primary">cas1</name>
    <name evidence="11" type="ORF">SAPIS_v1c04280</name>
</gene>
<dbReference type="eggNOG" id="COG1518">
    <property type="taxonomic scope" value="Bacteria"/>
</dbReference>
<dbReference type="AlphaFoldDB" id="V5RI93"/>
<evidence type="ECO:0000256" key="8">
    <source>
        <dbReference type="ARBA" id="ARBA00023211"/>
    </source>
</evidence>
<comment type="similarity">
    <text evidence="10">Belongs to the CRISPR-associated endonuclease Cas1 family.</text>
</comment>
<dbReference type="Proteomes" id="UP000018550">
    <property type="component" value="Chromosome"/>
</dbReference>
<keyword evidence="8 10" id="KW-0464">Manganese</keyword>
<keyword evidence="3 10" id="KW-0255">Endonuclease</keyword>
<dbReference type="Gene3D" id="3.100.10.20">
    <property type="entry name" value="CRISPR-associated endonuclease Cas1, N-terminal domain"/>
    <property type="match status" value="1"/>
</dbReference>
<evidence type="ECO:0000256" key="7">
    <source>
        <dbReference type="ARBA" id="ARBA00023125"/>
    </source>
</evidence>
<proteinExistence type="inferred from homology"/>
<keyword evidence="5 10" id="KW-0460">Magnesium</keyword>
<feature type="binding site" evidence="10">
    <location>
        <position position="224"/>
    </location>
    <ligand>
        <name>Mn(2+)</name>
        <dbReference type="ChEBI" id="CHEBI:29035"/>
    </ligand>
</feature>
<evidence type="ECO:0000313" key="11">
    <source>
        <dbReference type="EMBL" id="AHB36274.1"/>
    </source>
</evidence>
<protein>
    <recommendedName>
        <fullName evidence="10">CRISPR-associated endonuclease Cas1</fullName>
        <ecNumber evidence="10">3.1.-.-</ecNumber>
    </recommendedName>
</protein>
<dbReference type="InterPro" id="IPR042211">
    <property type="entry name" value="CRISPR-assoc_Cas1_N"/>
</dbReference>
<name>V5RI93_SPIAP</name>
<dbReference type="NCBIfam" id="TIGR03639">
    <property type="entry name" value="cas1_NMENI"/>
    <property type="match status" value="1"/>
</dbReference>
<feature type="binding site" evidence="10">
    <location>
        <position position="153"/>
    </location>
    <ligand>
        <name>Mn(2+)</name>
        <dbReference type="ChEBI" id="CHEBI:29035"/>
    </ligand>
</feature>
<organism evidence="11 12">
    <name type="scientific">Spiroplasma apis B31</name>
    <dbReference type="NCBI Taxonomy" id="1276258"/>
    <lineage>
        <taxon>Bacteria</taxon>
        <taxon>Bacillati</taxon>
        <taxon>Mycoplasmatota</taxon>
        <taxon>Mollicutes</taxon>
        <taxon>Entomoplasmatales</taxon>
        <taxon>Spiroplasmataceae</taxon>
        <taxon>Spiroplasma</taxon>
    </lineage>
</organism>
<evidence type="ECO:0000313" key="12">
    <source>
        <dbReference type="Proteomes" id="UP000018550"/>
    </source>
</evidence>
<evidence type="ECO:0000256" key="10">
    <source>
        <dbReference type="HAMAP-Rule" id="MF_01470"/>
    </source>
</evidence>
<comment type="subunit">
    <text evidence="9 10">Homodimer, forms a heterotetramer with a Cas2 homodimer.</text>
</comment>
<dbReference type="InterPro" id="IPR050646">
    <property type="entry name" value="Cas1"/>
</dbReference>
<dbReference type="PATRIC" id="fig|1276258.3.peg.428"/>
<dbReference type="EMBL" id="CP006682">
    <property type="protein sequence ID" value="AHB36274.1"/>
    <property type="molecule type" value="Genomic_DNA"/>
</dbReference>
<dbReference type="OrthoDB" id="9803119at2"/>
<comment type="function">
    <text evidence="10">CRISPR (clustered regularly interspaced short palindromic repeat), is an adaptive immune system that provides protection against mobile genetic elements (viruses, transposable elements and conjugative plasmids). CRISPR clusters contain spacers, sequences complementary to antecedent mobile elements, and target invading nucleic acids. CRISPR clusters are transcribed and processed into CRISPR RNA (crRNA). Acts as a dsDNA endonuclease. Involved in the integration of spacer DNA into the CRISPR cassette.</text>
</comment>
<dbReference type="PANTHER" id="PTHR34353:SF2">
    <property type="entry name" value="CRISPR-ASSOCIATED ENDONUCLEASE CAS1 1"/>
    <property type="match status" value="1"/>
</dbReference>
<dbReference type="STRING" id="1276258.SAPIS_v1c04280"/>
<dbReference type="GO" id="GO:0043571">
    <property type="term" value="P:maintenance of CRISPR repeat elements"/>
    <property type="evidence" value="ECO:0007669"/>
    <property type="project" value="UniProtKB-UniRule"/>
</dbReference>
<feature type="binding site" evidence="10">
    <location>
        <position position="209"/>
    </location>
    <ligand>
        <name>Mn(2+)</name>
        <dbReference type="ChEBI" id="CHEBI:29035"/>
    </ligand>
</feature>
<evidence type="ECO:0000256" key="2">
    <source>
        <dbReference type="ARBA" id="ARBA00022723"/>
    </source>
</evidence>